<keyword evidence="8" id="KW-0812">Transmembrane</keyword>
<dbReference type="PANTHER" id="PTHR37774">
    <property type="entry name" value="ATP SYNTHASE PROTEIN MI25-RELATED"/>
    <property type="match status" value="1"/>
</dbReference>
<comment type="subcellular location">
    <subcellularLocation>
        <location evidence="2">Mitochondrion membrane</location>
        <topology evidence="2">Single-pass membrane protein</topology>
    </subcellularLocation>
</comment>
<keyword evidence="12 15" id="KW-0496">Mitochondrion</keyword>
<keyword evidence="10" id="KW-1133">Transmembrane helix</keyword>
<dbReference type="GO" id="GO:0015078">
    <property type="term" value="F:proton transmembrane transporter activity"/>
    <property type="evidence" value="ECO:0007669"/>
    <property type="project" value="InterPro"/>
</dbReference>
<comment type="similarity">
    <text evidence="3">Belongs to the ATPase protein MI25 family.</text>
</comment>
<evidence type="ECO:0000256" key="11">
    <source>
        <dbReference type="ARBA" id="ARBA00023065"/>
    </source>
</evidence>
<evidence type="ECO:0000256" key="6">
    <source>
        <dbReference type="ARBA" id="ARBA00022448"/>
    </source>
</evidence>
<proteinExistence type="inferred from homology"/>
<keyword evidence="11" id="KW-0406">Ion transport</keyword>
<dbReference type="Pfam" id="PF05405">
    <property type="entry name" value="Mt_ATP-synt_B"/>
    <property type="match status" value="1"/>
</dbReference>
<evidence type="ECO:0000256" key="12">
    <source>
        <dbReference type="ARBA" id="ARBA00023128"/>
    </source>
</evidence>
<evidence type="ECO:0000256" key="5">
    <source>
        <dbReference type="ARBA" id="ARBA00017388"/>
    </source>
</evidence>
<evidence type="ECO:0000256" key="3">
    <source>
        <dbReference type="ARBA" id="ARBA00009281"/>
    </source>
</evidence>
<reference evidence="15" key="1">
    <citation type="journal article" date="2016" name="New Phytol.">
        <title>Complete mitochondrial genomes from the ferns Ophioglossum californicum and Psilotum nudum are highly repetitive with the largest organellar introns.</title>
        <authorList>
            <person name="Guo W."/>
            <person name="Zhu A."/>
            <person name="Fan W."/>
            <person name="Mower J.P."/>
        </authorList>
    </citation>
    <scope>NUCLEOTIDE SEQUENCE</scope>
    <source>
        <strain evidence="15">V16</strain>
    </source>
</reference>
<dbReference type="EMBL" id="KX171639">
    <property type="protein sequence ID" value="AOH05954.1"/>
    <property type="molecule type" value="Genomic_DNA"/>
</dbReference>
<evidence type="ECO:0000256" key="8">
    <source>
        <dbReference type="ARBA" id="ARBA00022692"/>
    </source>
</evidence>
<comment type="subunit">
    <text evidence="4">F-type ATPases have 2 components, CF(1) - the catalytic core - and CF(0) - the membrane proton channel. CF(1) has five subunits: alpha(3), beta(3), gamma(1), delta(1), epsilon(1). CF(0) has three main subunits: a, b and c.</text>
</comment>
<name>A0A1B3TRK8_PSINU</name>
<organism evidence="15">
    <name type="scientific">Psilotum nudum</name>
    <name type="common">Whisk fern</name>
    <name type="synonym">Lycopodium nudum</name>
    <dbReference type="NCBI Taxonomy" id="3240"/>
    <lineage>
        <taxon>Eukaryota</taxon>
        <taxon>Viridiplantae</taxon>
        <taxon>Streptophyta</taxon>
        <taxon>Embryophyta</taxon>
        <taxon>Tracheophyta</taxon>
        <taxon>Polypodiopsida</taxon>
        <taxon>Ophioglossidae</taxon>
        <taxon>Psilotales</taxon>
        <taxon>Psilotaceae</taxon>
        <taxon>Psilotum</taxon>
    </lineage>
</organism>
<comment type="function">
    <text evidence="1">This is one of the chains of the nonenzymatic component (CF(0) subunit) of the mitochondrial ATPase complex.</text>
</comment>
<keyword evidence="14" id="KW-0066">ATP synthesis</keyword>
<dbReference type="PANTHER" id="PTHR37774:SF4">
    <property type="entry name" value="ATP SYNTHASE PROTEIN MI25"/>
    <property type="match status" value="1"/>
</dbReference>
<keyword evidence="13" id="KW-0472">Membrane</keyword>
<keyword evidence="7" id="KW-0138">CF(0)</keyword>
<keyword evidence="6" id="KW-0813">Transport</keyword>
<dbReference type="GO" id="GO:0015986">
    <property type="term" value="P:proton motive force-driven ATP synthesis"/>
    <property type="evidence" value="ECO:0007669"/>
    <property type="project" value="InterPro"/>
</dbReference>
<dbReference type="InterPro" id="IPR008688">
    <property type="entry name" value="ATP_synth_Bsub_B/MI25"/>
</dbReference>
<dbReference type="GO" id="GO:0045259">
    <property type="term" value="C:proton-transporting ATP synthase complex"/>
    <property type="evidence" value="ECO:0007669"/>
    <property type="project" value="UniProtKB-KW"/>
</dbReference>
<evidence type="ECO:0000256" key="13">
    <source>
        <dbReference type="ARBA" id="ARBA00023136"/>
    </source>
</evidence>
<geneLocation type="mitochondrion" evidence="15"/>
<evidence type="ECO:0000256" key="1">
    <source>
        <dbReference type="ARBA" id="ARBA00003096"/>
    </source>
</evidence>
<gene>
    <name evidence="15" type="primary">atp4</name>
</gene>
<sequence length="197" mass="22165">MNTSTGRREGKNSWLVIMRELVLFAIPIFSVSSSKQILIYNEEILVAVRSVGFVISSRKTFGDTIGAIFEVRSEAIQTGLQHLTSSEEALWSELDEQHELPLLSLRSSTQMVEESCINDMVERCAPLCKQTVQAVLCQQIEIQSKALLAIQGHSRLRFQGTIVSCFCKSVGDEFRFSDWQKQPQSTLIQESLVFSES</sequence>
<evidence type="ECO:0000256" key="9">
    <source>
        <dbReference type="ARBA" id="ARBA00022781"/>
    </source>
</evidence>
<keyword evidence="9" id="KW-0375">Hydrogen ion transport</keyword>
<protein>
    <recommendedName>
        <fullName evidence="5">ATP synthase protein MI25</fullName>
    </recommendedName>
</protein>
<evidence type="ECO:0000256" key="2">
    <source>
        <dbReference type="ARBA" id="ARBA00004304"/>
    </source>
</evidence>
<evidence type="ECO:0000313" key="15">
    <source>
        <dbReference type="EMBL" id="AOH05954.1"/>
    </source>
</evidence>
<evidence type="ECO:0000256" key="7">
    <source>
        <dbReference type="ARBA" id="ARBA00022547"/>
    </source>
</evidence>
<evidence type="ECO:0000256" key="14">
    <source>
        <dbReference type="ARBA" id="ARBA00023310"/>
    </source>
</evidence>
<evidence type="ECO:0000256" key="10">
    <source>
        <dbReference type="ARBA" id="ARBA00022989"/>
    </source>
</evidence>
<dbReference type="GO" id="GO:0031966">
    <property type="term" value="C:mitochondrial membrane"/>
    <property type="evidence" value="ECO:0007669"/>
    <property type="project" value="UniProtKB-SubCell"/>
</dbReference>
<dbReference type="AlphaFoldDB" id="A0A1B3TRK8"/>
<evidence type="ECO:0000256" key="4">
    <source>
        <dbReference type="ARBA" id="ARBA00011648"/>
    </source>
</evidence>
<accession>A0A1B3TRK8</accession>
<dbReference type="InterPro" id="IPR044988">
    <property type="entry name" value="MI25_plants"/>
</dbReference>